<dbReference type="EMBL" id="JAAARO010000009">
    <property type="protein sequence ID" value="KAF5743084.1"/>
    <property type="molecule type" value="Genomic_DNA"/>
</dbReference>
<evidence type="ECO:0000256" key="3">
    <source>
        <dbReference type="ARBA" id="ARBA00023242"/>
    </source>
</evidence>
<dbReference type="InterPro" id="IPR017930">
    <property type="entry name" value="Myb_dom"/>
</dbReference>
<dbReference type="SUPFAM" id="SSF46689">
    <property type="entry name" value="Homeodomain-like"/>
    <property type="match status" value="1"/>
</dbReference>
<evidence type="ECO:0000259" key="5">
    <source>
        <dbReference type="PROSITE" id="PS51294"/>
    </source>
</evidence>
<dbReference type="AlphaFoldDB" id="A0A7J7D9X5"/>
<dbReference type="PROSITE" id="PS51294">
    <property type="entry name" value="HTH_MYB"/>
    <property type="match status" value="1"/>
</dbReference>
<keyword evidence="7" id="KW-1185">Reference proteome</keyword>
<dbReference type="InterPro" id="IPR001005">
    <property type="entry name" value="SANT/Myb"/>
</dbReference>
<evidence type="ECO:0000313" key="7">
    <source>
        <dbReference type="Proteomes" id="UP000593562"/>
    </source>
</evidence>
<name>A0A7J7D9X5_TRIWF</name>
<evidence type="ECO:0000256" key="1">
    <source>
        <dbReference type="ARBA" id="ARBA00004123"/>
    </source>
</evidence>
<feature type="domain" description="Myb-like" evidence="4">
    <location>
        <begin position="9"/>
        <end position="46"/>
    </location>
</feature>
<keyword evidence="3" id="KW-0539">Nucleus</keyword>
<dbReference type="InterPro" id="IPR015495">
    <property type="entry name" value="Myb_TF_plants"/>
</dbReference>
<evidence type="ECO:0000259" key="4">
    <source>
        <dbReference type="PROSITE" id="PS50090"/>
    </source>
</evidence>
<sequence length="160" mass="17988">MGRSACCSKEGLNRGAWTAIEDKILTEYIKLHGEGKWRNLPKKAGPLMYDNNNTGPTDDKSMEEEHNNNMLFGCRETDDMMDFSMGELWSSDFLNSEFLSSYDDQLINCGNNNNDLSAGRRSMIIDEILQEDGANIGDCLEPNVDGKNSHSFNLEGDWFG</sequence>
<keyword evidence="2" id="KW-0238">DNA-binding</keyword>
<evidence type="ECO:0000313" key="6">
    <source>
        <dbReference type="EMBL" id="KAF5743084.1"/>
    </source>
</evidence>
<dbReference type="GO" id="GO:0003677">
    <property type="term" value="F:DNA binding"/>
    <property type="evidence" value="ECO:0007669"/>
    <property type="project" value="UniProtKB-KW"/>
</dbReference>
<dbReference type="Proteomes" id="UP000593562">
    <property type="component" value="Unassembled WGS sequence"/>
</dbReference>
<reference evidence="6 7" key="1">
    <citation type="journal article" date="2020" name="Nat. Commun.">
        <title>Genome of Tripterygium wilfordii and identification of cytochrome P450 involved in triptolide biosynthesis.</title>
        <authorList>
            <person name="Tu L."/>
            <person name="Su P."/>
            <person name="Zhang Z."/>
            <person name="Gao L."/>
            <person name="Wang J."/>
            <person name="Hu T."/>
            <person name="Zhou J."/>
            <person name="Zhang Y."/>
            <person name="Zhao Y."/>
            <person name="Liu Y."/>
            <person name="Song Y."/>
            <person name="Tong Y."/>
            <person name="Lu Y."/>
            <person name="Yang J."/>
            <person name="Xu C."/>
            <person name="Jia M."/>
            <person name="Peters R.J."/>
            <person name="Huang L."/>
            <person name="Gao W."/>
        </authorList>
    </citation>
    <scope>NUCLEOTIDE SEQUENCE [LARGE SCALE GENOMIC DNA]</scope>
    <source>
        <strain evidence="7">cv. XIE 37</strain>
        <tissue evidence="6">Leaf</tissue>
    </source>
</reference>
<evidence type="ECO:0000256" key="2">
    <source>
        <dbReference type="ARBA" id="ARBA00023125"/>
    </source>
</evidence>
<proteinExistence type="predicted"/>
<dbReference type="PROSITE" id="PS50090">
    <property type="entry name" value="MYB_LIKE"/>
    <property type="match status" value="1"/>
</dbReference>
<comment type="subcellular location">
    <subcellularLocation>
        <location evidence="1">Nucleus</location>
    </subcellularLocation>
</comment>
<feature type="domain" description="HTH myb-type" evidence="5">
    <location>
        <begin position="9"/>
        <end position="45"/>
    </location>
</feature>
<dbReference type="PANTHER" id="PTHR47999:SF86">
    <property type="entry name" value="MYB-RELATED PROTEIN MYB4-LIKE"/>
    <property type="match status" value="1"/>
</dbReference>
<accession>A0A7J7D9X5</accession>
<organism evidence="6 7">
    <name type="scientific">Tripterygium wilfordii</name>
    <name type="common">Thunder God vine</name>
    <dbReference type="NCBI Taxonomy" id="458696"/>
    <lineage>
        <taxon>Eukaryota</taxon>
        <taxon>Viridiplantae</taxon>
        <taxon>Streptophyta</taxon>
        <taxon>Embryophyta</taxon>
        <taxon>Tracheophyta</taxon>
        <taxon>Spermatophyta</taxon>
        <taxon>Magnoliopsida</taxon>
        <taxon>eudicotyledons</taxon>
        <taxon>Gunneridae</taxon>
        <taxon>Pentapetalae</taxon>
        <taxon>rosids</taxon>
        <taxon>fabids</taxon>
        <taxon>Celastrales</taxon>
        <taxon>Celastraceae</taxon>
        <taxon>Tripterygium</taxon>
    </lineage>
</organism>
<dbReference type="Pfam" id="PF00249">
    <property type="entry name" value="Myb_DNA-binding"/>
    <property type="match status" value="1"/>
</dbReference>
<gene>
    <name evidence="6" type="ORF">HS088_TW09G01149</name>
</gene>
<dbReference type="InterPro" id="IPR009057">
    <property type="entry name" value="Homeodomain-like_sf"/>
</dbReference>
<dbReference type="Gene3D" id="1.10.10.60">
    <property type="entry name" value="Homeodomain-like"/>
    <property type="match status" value="1"/>
</dbReference>
<dbReference type="CDD" id="cd00167">
    <property type="entry name" value="SANT"/>
    <property type="match status" value="1"/>
</dbReference>
<protein>
    <submittedName>
        <fullName evidence="6">Uncharacterized protein</fullName>
    </submittedName>
</protein>
<dbReference type="GO" id="GO:0005634">
    <property type="term" value="C:nucleus"/>
    <property type="evidence" value="ECO:0007669"/>
    <property type="project" value="UniProtKB-SubCell"/>
</dbReference>
<dbReference type="PANTHER" id="PTHR47999">
    <property type="entry name" value="TRANSCRIPTION FACTOR MYB8-RELATED-RELATED"/>
    <property type="match status" value="1"/>
</dbReference>
<comment type="caution">
    <text evidence="6">The sequence shown here is derived from an EMBL/GenBank/DDBJ whole genome shotgun (WGS) entry which is preliminary data.</text>
</comment>
<dbReference type="InParanoid" id="A0A7J7D9X5"/>